<dbReference type="KEGG" id="stp:Strop_0472"/>
<feature type="compositionally biased region" description="Pro residues" evidence="1">
    <location>
        <begin position="281"/>
        <end position="309"/>
    </location>
</feature>
<evidence type="ECO:0000259" key="2">
    <source>
        <dbReference type="Pfam" id="PF25547"/>
    </source>
</evidence>
<reference evidence="4" key="1">
    <citation type="journal article" date="2007" name="Proc. Natl. Acad. Sci. U.S.A.">
        <title>Genome sequencing reveals complex secondary metabolome in the marine actinomycete Salinispora tropica.</title>
        <authorList>
            <person name="Udwary D.W."/>
            <person name="Zeigler L."/>
            <person name="Asolkar R.N."/>
            <person name="Singan V."/>
            <person name="Lapidus A."/>
            <person name="Fenical W."/>
            <person name="Jensen P.R."/>
            <person name="Moore B.S."/>
        </authorList>
    </citation>
    <scope>NUCLEOTIDE SEQUENCE [LARGE SCALE GENOMIC DNA]</scope>
    <source>
        <strain evidence="4">ATCC BAA-916 / DSM 44818 / CNB-440</strain>
    </source>
</reference>
<feature type="compositionally biased region" description="Pro residues" evidence="1">
    <location>
        <begin position="425"/>
        <end position="439"/>
    </location>
</feature>
<dbReference type="Pfam" id="PF25547">
    <property type="entry name" value="WXG100_2"/>
    <property type="match status" value="1"/>
</dbReference>
<feature type="compositionally biased region" description="Low complexity" evidence="1">
    <location>
        <begin position="440"/>
        <end position="462"/>
    </location>
</feature>
<dbReference type="AlphaFoldDB" id="A4X257"/>
<keyword evidence="4" id="KW-1185">Reference proteome</keyword>
<feature type="compositionally biased region" description="Polar residues" evidence="1">
    <location>
        <begin position="315"/>
        <end position="334"/>
    </location>
</feature>
<protein>
    <recommendedName>
        <fullName evidence="2">Outer membrane channel protein CpnT-like N-terminal domain-containing protein</fullName>
    </recommendedName>
</protein>
<organism evidence="3 4">
    <name type="scientific">Salinispora tropica (strain ATCC BAA-916 / DSM 44818 / JCM 13857 / NBRC 105044 / CNB-440)</name>
    <dbReference type="NCBI Taxonomy" id="369723"/>
    <lineage>
        <taxon>Bacteria</taxon>
        <taxon>Bacillati</taxon>
        <taxon>Actinomycetota</taxon>
        <taxon>Actinomycetes</taxon>
        <taxon>Micromonosporales</taxon>
        <taxon>Micromonosporaceae</taxon>
        <taxon>Salinispora</taxon>
    </lineage>
</organism>
<evidence type="ECO:0000256" key="1">
    <source>
        <dbReference type="SAM" id="MobiDB-lite"/>
    </source>
</evidence>
<dbReference type="HOGENOM" id="CLU_517673_0_0_11"/>
<feature type="compositionally biased region" description="Basic residues" evidence="1">
    <location>
        <begin position="517"/>
        <end position="526"/>
    </location>
</feature>
<evidence type="ECO:0000313" key="4">
    <source>
        <dbReference type="Proteomes" id="UP000000235"/>
    </source>
</evidence>
<feature type="compositionally biased region" description="Polar residues" evidence="1">
    <location>
        <begin position="371"/>
        <end position="380"/>
    </location>
</feature>
<dbReference type="InterPro" id="IPR038332">
    <property type="entry name" value="PPE_sf"/>
</dbReference>
<proteinExistence type="predicted"/>
<name>A4X257_SALTO</name>
<dbReference type="Gene3D" id="1.20.1260.20">
    <property type="entry name" value="PPE superfamily"/>
    <property type="match status" value="1"/>
</dbReference>
<feature type="compositionally biased region" description="Basic and acidic residues" evidence="1">
    <location>
        <begin position="480"/>
        <end position="492"/>
    </location>
</feature>
<feature type="compositionally biased region" description="Pro residues" evidence="1">
    <location>
        <begin position="389"/>
        <end position="401"/>
    </location>
</feature>
<feature type="compositionally biased region" description="Low complexity" evidence="1">
    <location>
        <begin position="338"/>
        <end position="349"/>
    </location>
</feature>
<gene>
    <name evidence="3" type="ordered locus">Strop_0472</name>
</gene>
<evidence type="ECO:0000313" key="3">
    <source>
        <dbReference type="EMBL" id="ABP52957.1"/>
    </source>
</evidence>
<feature type="domain" description="Outer membrane channel protein CpnT-like N-terminal" evidence="2">
    <location>
        <begin position="55"/>
        <end position="134"/>
    </location>
</feature>
<sequence length="526" mass="55563">MTDQYYGWTPTLAGFAGGGDDYVADQAAQSTPYEPTQWDGVTIEQMWEYARRESDERTVALAETWRRTSILLQSTRENLKRHADGLRAKWRSPAGELFMSKVGAALYSLDEWKDVADKNANGLEQIASKIAQTQRDMRELWLTYQAEQKHQAQKRKADEGIQFGDIFGLNNGKSYTEVQKEFHERAKNIVKPLAELYIDVYISNISRGGKYKGPTNIAEYNPGQSPRPERPSAPIRPRPPAPNLLGGRPEMLARLDVTPPPSSPELSDGIGLAGGTVTAPSPTPGPPPAATPPISPTPTPAPAPLPPPVLRGVSSPGTAQPTTPSTTRPSNAPRTTLPGANNPDARGPAPNRPAPPNTGKPGGSPAHRGPTPNQATLPGNTGTGRPPAGSIPPRPTPPPPNLSGKHSTSRAASGPRTSSPSVGRPAPPPTTGRPTPPNGGSPLTGRTAAGGTRPAPTTGPAPSLGGRRGAPTTPRPPARARPEETENWKYGEGDDELWVTDPAPAGTIDAPAENQPRHHGKALGQG</sequence>
<dbReference type="Proteomes" id="UP000000235">
    <property type="component" value="Chromosome"/>
</dbReference>
<dbReference type="EMBL" id="CP000667">
    <property type="protein sequence ID" value="ABP52957.1"/>
    <property type="molecule type" value="Genomic_DNA"/>
</dbReference>
<feature type="compositionally biased region" description="Polar residues" evidence="1">
    <location>
        <begin position="404"/>
        <end position="421"/>
    </location>
</feature>
<dbReference type="eggNOG" id="ENOG5034AYS">
    <property type="taxonomic scope" value="Bacteria"/>
</dbReference>
<dbReference type="InterPro" id="IPR057746">
    <property type="entry name" value="CpnT-like_N"/>
</dbReference>
<feature type="region of interest" description="Disordered" evidence="1">
    <location>
        <begin position="211"/>
        <end position="526"/>
    </location>
</feature>
<dbReference type="STRING" id="369723.Strop_0472"/>
<accession>A4X257</accession>
<dbReference type="RefSeq" id="WP_011904391.1">
    <property type="nucleotide sequence ID" value="NC_009380.1"/>
</dbReference>